<accession>A0A395SD07</accession>
<evidence type="ECO:0000256" key="1">
    <source>
        <dbReference type="SAM" id="MobiDB-lite"/>
    </source>
</evidence>
<feature type="compositionally biased region" description="Acidic residues" evidence="1">
    <location>
        <begin position="333"/>
        <end position="356"/>
    </location>
</feature>
<feature type="region of interest" description="Disordered" evidence="1">
    <location>
        <begin position="261"/>
        <end position="367"/>
    </location>
</feature>
<dbReference type="EMBL" id="PXOF01000055">
    <property type="protein sequence ID" value="RGP70057.1"/>
    <property type="molecule type" value="Genomic_DNA"/>
</dbReference>
<feature type="compositionally biased region" description="Polar residues" evidence="1">
    <location>
        <begin position="318"/>
        <end position="332"/>
    </location>
</feature>
<name>A0A395SD07_FUSSP</name>
<dbReference type="STRING" id="5514.A0A395SD07"/>
<proteinExistence type="predicted"/>
<organism evidence="2 3">
    <name type="scientific">Fusarium sporotrichioides</name>
    <dbReference type="NCBI Taxonomy" id="5514"/>
    <lineage>
        <taxon>Eukaryota</taxon>
        <taxon>Fungi</taxon>
        <taxon>Dikarya</taxon>
        <taxon>Ascomycota</taxon>
        <taxon>Pezizomycotina</taxon>
        <taxon>Sordariomycetes</taxon>
        <taxon>Hypocreomycetidae</taxon>
        <taxon>Hypocreales</taxon>
        <taxon>Nectriaceae</taxon>
        <taxon>Fusarium</taxon>
    </lineage>
</organism>
<gene>
    <name evidence="2" type="ORF">FSPOR_4349</name>
</gene>
<dbReference type="Proteomes" id="UP000266152">
    <property type="component" value="Unassembled WGS sequence"/>
</dbReference>
<comment type="caution">
    <text evidence="2">The sequence shown here is derived from an EMBL/GenBank/DDBJ whole genome shotgun (WGS) entry which is preliminary data.</text>
</comment>
<feature type="compositionally biased region" description="Low complexity" evidence="1">
    <location>
        <begin position="271"/>
        <end position="284"/>
    </location>
</feature>
<protein>
    <submittedName>
        <fullName evidence="2">Uncharacterized protein</fullName>
    </submittedName>
</protein>
<evidence type="ECO:0000313" key="3">
    <source>
        <dbReference type="Proteomes" id="UP000266152"/>
    </source>
</evidence>
<dbReference type="AlphaFoldDB" id="A0A395SD07"/>
<reference evidence="2 3" key="1">
    <citation type="journal article" date="2018" name="PLoS Pathog.">
        <title>Evolution of structural diversity of trichothecenes, a family of toxins produced by plant pathogenic and entomopathogenic fungi.</title>
        <authorList>
            <person name="Proctor R.H."/>
            <person name="McCormick S.P."/>
            <person name="Kim H.S."/>
            <person name="Cardoza R.E."/>
            <person name="Stanley A.M."/>
            <person name="Lindo L."/>
            <person name="Kelly A."/>
            <person name="Brown D.W."/>
            <person name="Lee T."/>
            <person name="Vaughan M.M."/>
            <person name="Alexander N.J."/>
            <person name="Busman M."/>
            <person name="Gutierrez S."/>
        </authorList>
    </citation>
    <scope>NUCLEOTIDE SEQUENCE [LARGE SCALE GENOMIC DNA]</scope>
    <source>
        <strain evidence="2 3">NRRL 3299</strain>
    </source>
</reference>
<sequence>MDPNDWRLIPPSKREIFNLKDITDETNHFLTIAMRTGLTAFALEVYQVPGEETCRFHFYFHLNESIQLRDVNGELASIRGLAMWMECQEPRVGELTVRFVIETRPFYGALASFQFPLKNAWRSHDINTTLLTIVNVLQGIPFWPMGDVTRGYRDVLSQWMVRLSNNGFVGWCAYEQTTEDVTFLEDYDRFDENDLASQSFANLIKFEYTNNRQYDEDAFLIVNMKVKKIRRGVWVSRDFERVFYHNGDKLPYEGPLAWMGYESDSDDSSDGGDNPDSGGQYSSDDQYDTDSEFETVSHSDVASQYADEDEYDVDSHYEIQSQVQFESDGQSDSQDETDNQDDADSLYDTESLDDTDGVVSRARAASI</sequence>
<keyword evidence="3" id="KW-1185">Reference proteome</keyword>
<evidence type="ECO:0000313" key="2">
    <source>
        <dbReference type="EMBL" id="RGP70057.1"/>
    </source>
</evidence>